<dbReference type="PANTHER" id="PTHR21221">
    <property type="entry name" value="UREIDOGLYCOLATE HYDROLASE"/>
    <property type="match status" value="1"/>
</dbReference>
<dbReference type="GO" id="GO:0004848">
    <property type="term" value="F:ureidoglycolate hydrolase activity"/>
    <property type="evidence" value="ECO:0007669"/>
    <property type="project" value="InterPro"/>
</dbReference>
<reference evidence="5 6" key="1">
    <citation type="submission" date="2016-12" db="EMBL/GenBank/DDBJ databases">
        <authorList>
            <person name="Song W.-J."/>
            <person name="Kurnit D.M."/>
        </authorList>
    </citation>
    <scope>NUCLEOTIDE SEQUENCE [LARGE SCALE GENOMIC DNA]</scope>
    <source>
        <strain evidence="5 6">CGMCC 1.10808</strain>
    </source>
</reference>
<dbReference type="PIRSF" id="PIRSF017306">
    <property type="entry name" value="Ureidogly_hydro"/>
    <property type="match status" value="1"/>
</dbReference>
<dbReference type="STRING" id="1189325.SAMN04488119_105127"/>
<dbReference type="AlphaFoldDB" id="A0A1M7T9V2"/>
<dbReference type="InterPro" id="IPR011051">
    <property type="entry name" value="RmlC_Cupin_sf"/>
</dbReference>
<dbReference type="PANTHER" id="PTHR21221:SF1">
    <property type="entry name" value="UREIDOGLYCOLATE LYASE"/>
    <property type="match status" value="1"/>
</dbReference>
<comment type="catalytic activity">
    <reaction evidence="4">
        <text>(S)-ureidoglycolate = urea + glyoxylate</text>
        <dbReference type="Rhea" id="RHEA:11304"/>
        <dbReference type="ChEBI" id="CHEBI:16199"/>
        <dbReference type="ChEBI" id="CHEBI:36655"/>
        <dbReference type="ChEBI" id="CHEBI:57296"/>
        <dbReference type="EC" id="4.3.2.3"/>
    </reaction>
</comment>
<dbReference type="EMBL" id="FRDL01000005">
    <property type="protein sequence ID" value="SHN67492.1"/>
    <property type="molecule type" value="Genomic_DNA"/>
</dbReference>
<comment type="subunit">
    <text evidence="1">Homodimer.</text>
</comment>
<protein>
    <submittedName>
        <fullName evidence="5">Ureidoglycolate lyase</fullName>
    </submittedName>
</protein>
<dbReference type="GO" id="GO:0006144">
    <property type="term" value="P:purine nucleobase metabolic process"/>
    <property type="evidence" value="ECO:0007669"/>
    <property type="project" value="UniProtKB-KW"/>
</dbReference>
<accession>A0A1M7T9V2</accession>
<dbReference type="InterPro" id="IPR024060">
    <property type="entry name" value="Ureidoglycolate_lyase_dom_sf"/>
</dbReference>
<dbReference type="InterPro" id="IPR047233">
    <property type="entry name" value="UAH_cupin"/>
</dbReference>
<evidence type="ECO:0000313" key="5">
    <source>
        <dbReference type="EMBL" id="SHN67492.1"/>
    </source>
</evidence>
<name>A0A1M7T9V2_9RHOB</name>
<organism evidence="5 6">
    <name type="scientific">Oceanicella actignis</name>
    <dbReference type="NCBI Taxonomy" id="1189325"/>
    <lineage>
        <taxon>Bacteria</taxon>
        <taxon>Pseudomonadati</taxon>
        <taxon>Pseudomonadota</taxon>
        <taxon>Alphaproteobacteria</taxon>
        <taxon>Rhodobacterales</taxon>
        <taxon>Paracoccaceae</taxon>
        <taxon>Oceanicella</taxon>
    </lineage>
</organism>
<evidence type="ECO:0000256" key="2">
    <source>
        <dbReference type="ARBA" id="ARBA00022631"/>
    </source>
</evidence>
<dbReference type="InterPro" id="IPR007247">
    <property type="entry name" value="Ureidogly_lyase"/>
</dbReference>
<dbReference type="RefSeq" id="WP_170258913.1">
    <property type="nucleotide sequence ID" value="NZ_FOHL01000005.1"/>
</dbReference>
<sequence length="164" mass="17764">MRLVTRTLFAEPLTARAFAPFGHVIEPDPSAAERADEGHAERFRTAPPLPLAGAAPSVTLHRARRRPLIAQWLQRHPAGAEACIPLGGAEWLVLVAEDAEGLPGMGRMRLFRCRGDQGVQFGRGVWRHPPIALAREQDFLIVEPDPAAAAPELADLPEIVALAP</sequence>
<evidence type="ECO:0000256" key="3">
    <source>
        <dbReference type="ARBA" id="ARBA00023239"/>
    </source>
</evidence>
<dbReference type="Gene3D" id="2.60.120.480">
    <property type="entry name" value="Ureidoglycolate hydrolase"/>
    <property type="match status" value="1"/>
</dbReference>
<evidence type="ECO:0000313" key="6">
    <source>
        <dbReference type="Proteomes" id="UP000184066"/>
    </source>
</evidence>
<evidence type="ECO:0000256" key="1">
    <source>
        <dbReference type="ARBA" id="ARBA00011738"/>
    </source>
</evidence>
<dbReference type="Proteomes" id="UP000184066">
    <property type="component" value="Unassembled WGS sequence"/>
</dbReference>
<proteinExistence type="predicted"/>
<evidence type="ECO:0000256" key="4">
    <source>
        <dbReference type="ARBA" id="ARBA00047684"/>
    </source>
</evidence>
<dbReference type="CDD" id="cd20298">
    <property type="entry name" value="cupin_UAH"/>
    <property type="match status" value="1"/>
</dbReference>
<dbReference type="SUPFAM" id="SSF51182">
    <property type="entry name" value="RmlC-like cupins"/>
    <property type="match status" value="1"/>
</dbReference>
<dbReference type="GO" id="GO:0000256">
    <property type="term" value="P:allantoin catabolic process"/>
    <property type="evidence" value="ECO:0007669"/>
    <property type="project" value="InterPro"/>
</dbReference>
<dbReference type="GO" id="GO:0050385">
    <property type="term" value="F:ureidoglycolate lyase activity"/>
    <property type="evidence" value="ECO:0007669"/>
    <property type="project" value="UniProtKB-EC"/>
</dbReference>
<keyword evidence="6" id="KW-1185">Reference proteome</keyword>
<keyword evidence="3 5" id="KW-0456">Lyase</keyword>
<dbReference type="Pfam" id="PF04115">
    <property type="entry name" value="Ureidogly_lyase"/>
    <property type="match status" value="1"/>
</dbReference>
<gene>
    <name evidence="5" type="ORF">SAMN05216200_105126</name>
</gene>
<keyword evidence="2" id="KW-0659">Purine metabolism</keyword>